<comment type="catalytic activity">
    <reaction evidence="1">
        <text>Release of N-terminal glutamate (and to a lesser extent aspartate) from a peptide.</text>
        <dbReference type="EC" id="3.4.11.7"/>
    </reaction>
</comment>
<dbReference type="GO" id="GO:0004230">
    <property type="term" value="F:glutamyl aminopeptidase activity"/>
    <property type="evidence" value="ECO:0007669"/>
    <property type="project" value="UniProtKB-EC"/>
</dbReference>
<evidence type="ECO:0000256" key="4">
    <source>
        <dbReference type="ARBA" id="ARBA00010136"/>
    </source>
</evidence>
<dbReference type="InterPro" id="IPR045357">
    <property type="entry name" value="Aminopeptidase_N-like_N"/>
</dbReference>
<dbReference type="FunFam" id="1.25.50.20:FF:000001">
    <property type="entry name" value="Aminopeptidase"/>
    <property type="match status" value="1"/>
</dbReference>
<feature type="binding site" evidence="23">
    <location>
        <position position="397"/>
    </location>
    <ligand>
        <name>Zn(2+)</name>
        <dbReference type="ChEBI" id="CHEBI:29105"/>
        <note>catalytic</note>
    </ligand>
</feature>
<dbReference type="Gene3D" id="2.60.40.1730">
    <property type="entry name" value="tricorn interacting facor f3 domain"/>
    <property type="match status" value="1"/>
</dbReference>
<keyword evidence="13 23" id="KW-0862">Zinc</keyword>
<feature type="binding site" evidence="23">
    <location>
        <position position="378"/>
    </location>
    <ligand>
        <name>Zn(2+)</name>
        <dbReference type="ChEBI" id="CHEBI:29105"/>
        <note>catalytic</note>
    </ligand>
</feature>
<accession>A0A6P7H7U5</accession>
<dbReference type="GO" id="GO:0043171">
    <property type="term" value="P:peptide catabolic process"/>
    <property type="evidence" value="ECO:0007669"/>
    <property type="project" value="TreeGrafter"/>
</dbReference>
<sequence length="940" mass="107629">MSICGASEEKPRKTNKTVACLLTCCVFLLILCVCLFAVLVFVGKYILYNACESQKKLPISDSVPLPQETYWRLPNDTEPILYDLTLLPNLFTGLYRGSVNITVNINNYRKDIILHSDGLVISDVSIETSDHVSFPILNVKEKAQFQVLVITTKRKIIPGVYYVFLKFEGRLFGKLRGFYRSHYKGSNGIERQIATSKFEPTFARQAYPCFDEPNLKAKYKVHLLKPKDSSYIALSNYPVENVTDYDNDHQLVTFDETVSMSTYLSCFIVSDFTHTETSFNNSGKIVPLKVFASPENLDKTRYAGEVGKKVIEYYVQYFQMPYPLPKLDLVAIPDFVSGAMEHWGLVTFRETALLYTNTTHSSLNKQRVATVVAHELAHSWFGNLVTMNWWNDLWLNEGFASYIEYKGVLAAEPTWGMLEQFIITDLHPVLSFDAKLSSHPIVKHVVTPDQITEIFDVISYNKGASILRMLEATVGDEVFQNGVKNYLNRYAFGNAVTKDLLSELQLLVGNKLDVTEMMDTFTLQMGYPILDVAISGDTYTLTQKRFLKDPNAVYNVNETKYKYRWSVPVTYVTNLGKSSEFILFKYSDNQVTIKKPAGATWLKFNTDQIGYYRVNYPLDEWQNIINNYKLFSTGDRTHLLEETFCIAEANQLNYTIPLELTKKLKDEIDFTPWSVATSNLKDILARLRGAKSDMISAYKEYVTKIVSPAYNKFTWTEDASDKHLEKLARLRVLSLACSADHKEALEEARSKFNTWIETKQAISPNLRSLVYVYGIKNASESDWDNMLQVYMNETDASEKVKLMDGLSSVDNVNLLKKLLDLVKNESVVRSQDYLIVLGTISINPKGTDLVWDFVRSNWEYLVGRYTLNERNLGNLIPRITNNFYTPDRLQEIEDFFKKYPDAGAGAIKRKEALETVRNNILWVSNYKNIIEEWIVKQSAV</sequence>
<evidence type="ECO:0000256" key="19">
    <source>
        <dbReference type="ARBA" id="ARBA00023157"/>
    </source>
</evidence>
<feature type="transmembrane region" description="Helical" evidence="25">
    <location>
        <begin position="20"/>
        <end position="47"/>
    </location>
</feature>
<evidence type="ECO:0000259" key="26">
    <source>
        <dbReference type="Pfam" id="PF01433"/>
    </source>
</evidence>
<dbReference type="FunCoup" id="A0A6P7H7U5">
    <property type="interactions" value="625"/>
</dbReference>
<dbReference type="InterPro" id="IPR042097">
    <property type="entry name" value="Aminopeptidase_N-like_N_sf"/>
</dbReference>
<evidence type="ECO:0000259" key="27">
    <source>
        <dbReference type="Pfam" id="PF11838"/>
    </source>
</evidence>
<evidence type="ECO:0000256" key="21">
    <source>
        <dbReference type="ARBA" id="ARBA00023288"/>
    </source>
</evidence>
<dbReference type="FunFam" id="1.10.390.10:FF:000016">
    <property type="entry name" value="Glutamyl aminopeptidase"/>
    <property type="match status" value="1"/>
</dbReference>
<protein>
    <recommendedName>
        <fullName evidence="25">Aminopeptidase</fullName>
        <ecNumber evidence="25">3.4.11.-</ecNumber>
    </recommendedName>
</protein>
<dbReference type="RefSeq" id="XP_028152010.1">
    <property type="nucleotide sequence ID" value="XM_028296209.1"/>
</dbReference>
<dbReference type="PANTHER" id="PTHR11533">
    <property type="entry name" value="PROTEASE M1 ZINC METALLOPROTEASE"/>
    <property type="match status" value="1"/>
</dbReference>
<comment type="similarity">
    <text evidence="4 25">Belongs to the peptidase M1 family.</text>
</comment>
<dbReference type="InterPro" id="IPR001930">
    <property type="entry name" value="Peptidase_M1"/>
</dbReference>
<dbReference type="PANTHER" id="PTHR11533:SF276">
    <property type="entry name" value="GLUTAMYL AMINOPEPTIDASE"/>
    <property type="match status" value="1"/>
</dbReference>
<dbReference type="KEGG" id="dvv:114345387"/>
<evidence type="ECO:0000256" key="6">
    <source>
        <dbReference type="ARBA" id="ARBA00022438"/>
    </source>
</evidence>
<dbReference type="EC" id="3.4.11.-" evidence="25"/>
<keyword evidence="17 25" id="KW-0482">Metalloprotease</keyword>
<keyword evidence="20" id="KW-0325">Glycoprotein</keyword>
<keyword evidence="18 25" id="KW-0472">Membrane</keyword>
<dbReference type="SUPFAM" id="SSF63737">
    <property type="entry name" value="Leukotriene A4 hydrolase N-terminal domain"/>
    <property type="match status" value="1"/>
</dbReference>
<evidence type="ECO:0000256" key="25">
    <source>
        <dbReference type="RuleBase" id="RU364040"/>
    </source>
</evidence>
<dbReference type="InterPro" id="IPR014782">
    <property type="entry name" value="Peptidase_M1_dom"/>
</dbReference>
<dbReference type="GO" id="GO:0070006">
    <property type="term" value="F:metalloaminopeptidase activity"/>
    <property type="evidence" value="ECO:0007669"/>
    <property type="project" value="TreeGrafter"/>
</dbReference>
<dbReference type="InParanoid" id="A0A6P7H7U5"/>
<dbReference type="Gene3D" id="1.25.50.20">
    <property type="match status" value="1"/>
</dbReference>
<evidence type="ECO:0000256" key="15">
    <source>
        <dbReference type="ARBA" id="ARBA00022968"/>
    </source>
</evidence>
<reference evidence="29" key="1">
    <citation type="submission" date="2025-08" db="UniProtKB">
        <authorList>
            <consortium name="RefSeq"/>
        </authorList>
    </citation>
    <scope>IDENTIFICATION</scope>
    <source>
        <tissue evidence="29">Whole insect</tissue>
    </source>
</reference>
<keyword evidence="6 25" id="KW-0031">Aminopeptidase</keyword>
<dbReference type="GO" id="GO:0005886">
    <property type="term" value="C:plasma membrane"/>
    <property type="evidence" value="ECO:0007669"/>
    <property type="project" value="UniProtKB-SubCell"/>
</dbReference>
<proteinExistence type="inferred from homology"/>
<dbReference type="Pfam" id="PF01433">
    <property type="entry name" value="Peptidase_M1"/>
    <property type="match status" value="1"/>
</dbReference>
<feature type="domain" description="ERAP1-like C-terminal" evidence="27">
    <location>
        <begin position="601"/>
        <end position="918"/>
    </location>
</feature>
<evidence type="ECO:0000256" key="9">
    <source>
        <dbReference type="ARBA" id="ARBA00022670"/>
    </source>
</evidence>
<dbReference type="AlphaFoldDB" id="A0A6P7H7U5"/>
<evidence type="ECO:0000256" key="17">
    <source>
        <dbReference type="ARBA" id="ARBA00023049"/>
    </source>
</evidence>
<dbReference type="GO" id="GO:0005615">
    <property type="term" value="C:extracellular space"/>
    <property type="evidence" value="ECO:0007669"/>
    <property type="project" value="TreeGrafter"/>
</dbReference>
<dbReference type="Pfam" id="PF11838">
    <property type="entry name" value="ERAP1_C"/>
    <property type="match status" value="1"/>
</dbReference>
<evidence type="ECO:0000256" key="16">
    <source>
        <dbReference type="ARBA" id="ARBA00022989"/>
    </source>
</evidence>
<evidence type="ECO:0000256" key="18">
    <source>
        <dbReference type="ARBA" id="ARBA00023136"/>
    </source>
</evidence>
<comment type="cofactor">
    <cofactor evidence="23 25">
        <name>Zn(2+)</name>
        <dbReference type="ChEBI" id="CHEBI:29105"/>
    </cofactor>
    <text evidence="23 25">Binds 1 zinc ion per subunit.</text>
</comment>
<dbReference type="GO" id="GO:0008270">
    <property type="term" value="F:zinc ion binding"/>
    <property type="evidence" value="ECO:0007669"/>
    <property type="project" value="UniProtKB-UniRule"/>
</dbReference>
<evidence type="ECO:0000256" key="10">
    <source>
        <dbReference type="ARBA" id="ARBA00022692"/>
    </source>
</evidence>
<evidence type="ECO:0000256" key="22">
    <source>
        <dbReference type="PIRSR" id="PIRSR634016-1"/>
    </source>
</evidence>
<dbReference type="GO" id="GO:0006508">
    <property type="term" value="P:proteolysis"/>
    <property type="evidence" value="ECO:0007669"/>
    <property type="project" value="UniProtKB-KW"/>
</dbReference>
<keyword evidence="9 25" id="KW-0645">Protease</keyword>
<keyword evidence="7" id="KW-1003">Cell membrane</keyword>
<feature type="site" description="Transition state stabilizer" evidence="24">
    <location>
        <position position="460"/>
    </location>
</feature>
<dbReference type="SUPFAM" id="SSF55486">
    <property type="entry name" value="Metalloproteases ('zincins'), catalytic domain"/>
    <property type="match status" value="1"/>
</dbReference>
<evidence type="ECO:0000313" key="29">
    <source>
        <dbReference type="RefSeq" id="XP_028152010.1"/>
    </source>
</evidence>
<evidence type="ECO:0000256" key="1">
    <source>
        <dbReference type="ARBA" id="ARBA00001703"/>
    </source>
</evidence>
<dbReference type="Pfam" id="PF17900">
    <property type="entry name" value="Peptidase_M1_N"/>
    <property type="match status" value="1"/>
</dbReference>
<feature type="domain" description="Aminopeptidase N-like N-terminal" evidence="28">
    <location>
        <begin position="79"/>
        <end position="264"/>
    </location>
</feature>
<evidence type="ECO:0000256" key="3">
    <source>
        <dbReference type="ARBA" id="ARBA00004609"/>
    </source>
</evidence>
<dbReference type="InterPro" id="IPR027268">
    <property type="entry name" value="Peptidase_M4/M1_CTD_sf"/>
</dbReference>
<keyword evidence="15" id="KW-0735">Signal-anchor</keyword>
<keyword evidence="21" id="KW-0449">Lipoprotein</keyword>
<keyword evidence="14" id="KW-0106">Calcium</keyword>
<dbReference type="CDD" id="cd09601">
    <property type="entry name" value="M1_APN-Q_like"/>
    <property type="match status" value="1"/>
</dbReference>
<gene>
    <name evidence="29" type="primary">LOC114345387</name>
</gene>
<evidence type="ECO:0000256" key="24">
    <source>
        <dbReference type="PIRSR" id="PIRSR634016-4"/>
    </source>
</evidence>
<evidence type="ECO:0000256" key="12">
    <source>
        <dbReference type="ARBA" id="ARBA00022801"/>
    </source>
</evidence>
<comment type="subcellular location">
    <subcellularLocation>
        <location evidence="3">Cell membrane</location>
        <topology evidence="3">Lipid-anchor</topology>
        <topology evidence="3">GPI-anchor</topology>
    </subcellularLocation>
    <subcellularLocation>
        <location evidence="2">Cell membrane</location>
        <topology evidence="2">Single-pass type II membrane protein</topology>
    </subcellularLocation>
</comment>
<dbReference type="Gene3D" id="2.60.40.1910">
    <property type="match status" value="1"/>
</dbReference>
<evidence type="ECO:0000256" key="7">
    <source>
        <dbReference type="ARBA" id="ARBA00022475"/>
    </source>
</evidence>
<dbReference type="InterPro" id="IPR034016">
    <property type="entry name" value="M1_APN-typ"/>
</dbReference>
<organism evidence="29">
    <name type="scientific">Diabrotica virgifera virgifera</name>
    <name type="common">western corn rootworm</name>
    <dbReference type="NCBI Taxonomy" id="50390"/>
    <lineage>
        <taxon>Eukaryota</taxon>
        <taxon>Metazoa</taxon>
        <taxon>Ecdysozoa</taxon>
        <taxon>Arthropoda</taxon>
        <taxon>Hexapoda</taxon>
        <taxon>Insecta</taxon>
        <taxon>Pterygota</taxon>
        <taxon>Neoptera</taxon>
        <taxon>Endopterygota</taxon>
        <taxon>Coleoptera</taxon>
        <taxon>Polyphaga</taxon>
        <taxon>Cucujiformia</taxon>
        <taxon>Chrysomeloidea</taxon>
        <taxon>Chrysomelidae</taxon>
        <taxon>Galerucinae</taxon>
        <taxon>Diabroticina</taxon>
        <taxon>Diabroticites</taxon>
        <taxon>Diabrotica</taxon>
    </lineage>
</organism>
<dbReference type="OrthoDB" id="510539at2759"/>
<feature type="domain" description="Peptidase M1 membrane alanine aminopeptidase" evidence="26">
    <location>
        <begin position="302"/>
        <end position="521"/>
    </location>
</feature>
<dbReference type="GO" id="GO:0042277">
    <property type="term" value="F:peptide binding"/>
    <property type="evidence" value="ECO:0007669"/>
    <property type="project" value="TreeGrafter"/>
</dbReference>
<dbReference type="InterPro" id="IPR024571">
    <property type="entry name" value="ERAP1-like_C_dom"/>
</dbReference>
<name>A0A6P7H7U5_DIAVI</name>
<evidence type="ECO:0000259" key="28">
    <source>
        <dbReference type="Pfam" id="PF17900"/>
    </source>
</evidence>
<keyword evidence="10 25" id="KW-0812">Transmembrane</keyword>
<keyword evidence="11 23" id="KW-0479">Metal-binding</keyword>
<evidence type="ECO:0000256" key="23">
    <source>
        <dbReference type="PIRSR" id="PIRSR634016-3"/>
    </source>
</evidence>
<dbReference type="Gene3D" id="1.10.390.10">
    <property type="entry name" value="Neutral Protease Domain 2"/>
    <property type="match status" value="1"/>
</dbReference>
<evidence type="ECO:0000256" key="2">
    <source>
        <dbReference type="ARBA" id="ARBA00004401"/>
    </source>
</evidence>
<evidence type="ECO:0000256" key="13">
    <source>
        <dbReference type="ARBA" id="ARBA00022833"/>
    </source>
</evidence>
<evidence type="ECO:0000256" key="20">
    <source>
        <dbReference type="ARBA" id="ARBA00023180"/>
    </source>
</evidence>
<evidence type="ECO:0000256" key="14">
    <source>
        <dbReference type="ARBA" id="ARBA00022837"/>
    </source>
</evidence>
<dbReference type="GO" id="GO:0098552">
    <property type="term" value="C:side of membrane"/>
    <property type="evidence" value="ECO:0007669"/>
    <property type="project" value="UniProtKB-KW"/>
</dbReference>
<evidence type="ECO:0000256" key="5">
    <source>
        <dbReference type="ARBA" id="ARBA00011748"/>
    </source>
</evidence>
<dbReference type="FunFam" id="2.60.40.1910:FF:000003">
    <property type="entry name" value="Aminopeptidase"/>
    <property type="match status" value="1"/>
</dbReference>
<evidence type="ECO:0000256" key="8">
    <source>
        <dbReference type="ARBA" id="ARBA00022622"/>
    </source>
</evidence>
<dbReference type="InterPro" id="IPR050344">
    <property type="entry name" value="Peptidase_M1_aminopeptidases"/>
</dbReference>
<feature type="binding site" evidence="23">
    <location>
        <position position="374"/>
    </location>
    <ligand>
        <name>Zn(2+)</name>
        <dbReference type="ChEBI" id="CHEBI:29105"/>
        <note>catalytic</note>
    </ligand>
</feature>
<comment type="subunit">
    <text evidence="5">Homodimer; disulfide-linked.</text>
</comment>
<dbReference type="FunFam" id="2.60.40.1730:FF:000001">
    <property type="entry name" value="Leucyl-cystinyl aminopeptidase"/>
    <property type="match status" value="1"/>
</dbReference>
<evidence type="ECO:0000256" key="11">
    <source>
        <dbReference type="ARBA" id="ARBA00022723"/>
    </source>
</evidence>
<feature type="active site" description="Proton acceptor" evidence="22">
    <location>
        <position position="375"/>
    </location>
</feature>
<keyword evidence="19" id="KW-1015">Disulfide bond</keyword>
<dbReference type="GO" id="GO:0005737">
    <property type="term" value="C:cytoplasm"/>
    <property type="evidence" value="ECO:0007669"/>
    <property type="project" value="TreeGrafter"/>
</dbReference>
<keyword evidence="8" id="KW-0336">GPI-anchor</keyword>
<keyword evidence="16 25" id="KW-1133">Transmembrane helix</keyword>
<dbReference type="PRINTS" id="PR00756">
    <property type="entry name" value="ALADIPTASE"/>
</dbReference>
<keyword evidence="12 25" id="KW-0378">Hydrolase</keyword>